<accession>A0A1R1WY79</accession>
<name>A0A1R1WY79_9FUNG</name>
<evidence type="ECO:0000313" key="2">
    <source>
        <dbReference type="Proteomes" id="UP000187283"/>
    </source>
</evidence>
<sequence>MCTSPAFDSITELSRLAAYCRRARSTIPTFGSSMISTNSILLERCLIQMAALKLQAISAYLKKYMGGSFGW</sequence>
<comment type="caution">
    <text evidence="1">The sequence shown here is derived from an EMBL/GenBank/DDBJ whole genome shotgun (WGS) entry which is preliminary data.</text>
</comment>
<dbReference type="Proteomes" id="UP000187283">
    <property type="component" value="Unassembled WGS sequence"/>
</dbReference>
<gene>
    <name evidence="1" type="ORF">AYI70_g12264</name>
</gene>
<reference evidence="1 2" key="1">
    <citation type="submission" date="2017-01" db="EMBL/GenBank/DDBJ databases">
        <authorList>
            <person name="Mah S.A."/>
            <person name="Swanson W.J."/>
            <person name="Moy G.W."/>
            <person name="Vacquier V.D."/>
        </authorList>
    </citation>
    <scope>NUCLEOTIDE SEQUENCE [LARGE SCALE GENOMIC DNA]</scope>
    <source>
        <strain evidence="1 2">GSMNP</strain>
    </source>
</reference>
<dbReference type="AlphaFoldDB" id="A0A1R1WY79"/>
<evidence type="ECO:0000313" key="1">
    <source>
        <dbReference type="EMBL" id="OMJ07330.1"/>
    </source>
</evidence>
<protein>
    <submittedName>
        <fullName evidence="1">Uncharacterized protein</fullName>
    </submittedName>
</protein>
<proteinExistence type="predicted"/>
<dbReference type="OrthoDB" id="10537089at2759"/>
<dbReference type="EMBL" id="LSSN01006071">
    <property type="protein sequence ID" value="OMJ07330.1"/>
    <property type="molecule type" value="Genomic_DNA"/>
</dbReference>
<keyword evidence="2" id="KW-1185">Reference proteome</keyword>
<organism evidence="1 2">
    <name type="scientific">Smittium culicis</name>
    <dbReference type="NCBI Taxonomy" id="133412"/>
    <lineage>
        <taxon>Eukaryota</taxon>
        <taxon>Fungi</taxon>
        <taxon>Fungi incertae sedis</taxon>
        <taxon>Zoopagomycota</taxon>
        <taxon>Kickxellomycotina</taxon>
        <taxon>Harpellomycetes</taxon>
        <taxon>Harpellales</taxon>
        <taxon>Legeriomycetaceae</taxon>
        <taxon>Smittium</taxon>
    </lineage>
</organism>